<dbReference type="Gene3D" id="2.40.110.10">
    <property type="entry name" value="Butyryl-CoA Dehydrogenase, subunit A, domain 2"/>
    <property type="match status" value="1"/>
</dbReference>
<dbReference type="Proteomes" id="UP000430232">
    <property type="component" value="Unassembled WGS sequence"/>
</dbReference>
<evidence type="ECO:0000313" key="3">
    <source>
        <dbReference type="EMBL" id="KAB0644196.1"/>
    </source>
</evidence>
<dbReference type="EMBL" id="CABVPL010000010">
    <property type="protein sequence ID" value="VWB43792.1"/>
    <property type="molecule type" value="Genomic_DNA"/>
</dbReference>
<reference evidence="3 5" key="1">
    <citation type="submission" date="2019-09" db="EMBL/GenBank/DDBJ databases">
        <title>Draft genome sequences of 48 bacterial type strains from the CCUG.</title>
        <authorList>
            <person name="Tunovic T."/>
            <person name="Pineiro-Iglesias B."/>
            <person name="Unosson C."/>
            <person name="Inganas E."/>
            <person name="Ohlen M."/>
            <person name="Cardew S."/>
            <person name="Jensie-Markopoulos S."/>
            <person name="Salva-Serra F."/>
            <person name="Jaen-Luchoro D."/>
            <person name="Karlsson R."/>
            <person name="Svensson-Stadler L."/>
            <person name="Chun J."/>
            <person name="Moore E."/>
        </authorList>
    </citation>
    <scope>NUCLEOTIDE SEQUENCE [LARGE SCALE GENOMIC DNA]</scope>
    <source>
        <strain evidence="3 5">CCUG 54555</strain>
    </source>
</reference>
<reference evidence="4 6" key="2">
    <citation type="submission" date="2019-09" db="EMBL/GenBank/DDBJ databases">
        <authorList>
            <person name="Depoorter E."/>
        </authorList>
    </citation>
    <scope>NUCLEOTIDE SEQUENCE [LARGE SCALE GENOMIC DNA]</scope>
    <source>
        <strain evidence="4">LMG 24064</strain>
    </source>
</reference>
<protein>
    <submittedName>
        <fullName evidence="4">Acyl-CoA dehydrogenase</fullName>
    </submittedName>
</protein>
<dbReference type="EMBL" id="VZOJ01000005">
    <property type="protein sequence ID" value="KAB0644196.1"/>
    <property type="molecule type" value="Genomic_DNA"/>
</dbReference>
<keyword evidence="1" id="KW-0560">Oxidoreductase</keyword>
<dbReference type="Gene3D" id="1.10.540.10">
    <property type="entry name" value="Acyl-CoA dehydrogenase/oxidase, N-terminal domain"/>
    <property type="match status" value="1"/>
</dbReference>
<evidence type="ECO:0000313" key="6">
    <source>
        <dbReference type="Proteomes" id="UP000494222"/>
    </source>
</evidence>
<dbReference type="GO" id="GO:0050660">
    <property type="term" value="F:flavin adenine dinucleotide binding"/>
    <property type="evidence" value="ECO:0007669"/>
    <property type="project" value="InterPro"/>
</dbReference>
<dbReference type="Gene3D" id="1.20.140.10">
    <property type="entry name" value="Butyryl-CoA Dehydrogenase, subunit A, domain 3"/>
    <property type="match status" value="1"/>
</dbReference>
<dbReference type="Pfam" id="PF08028">
    <property type="entry name" value="Acyl-CoA_dh_2"/>
    <property type="match status" value="1"/>
</dbReference>
<gene>
    <name evidence="4" type="ORF">BLA24064_01957</name>
    <name evidence="3" type="ORF">F7R21_04180</name>
</gene>
<accession>A0A6H9TGT9</accession>
<dbReference type="InterPro" id="IPR013107">
    <property type="entry name" value="Acyl-CoA_DH_C"/>
</dbReference>
<dbReference type="SUPFAM" id="SSF47203">
    <property type="entry name" value="Acyl-CoA dehydrogenase C-terminal domain-like"/>
    <property type="match status" value="1"/>
</dbReference>
<dbReference type="OrthoDB" id="7316074at2"/>
<feature type="domain" description="Acyl-CoA dehydrogenase C-terminal" evidence="2">
    <location>
        <begin position="246"/>
        <end position="370"/>
    </location>
</feature>
<evidence type="ECO:0000259" key="2">
    <source>
        <dbReference type="Pfam" id="PF08028"/>
    </source>
</evidence>
<evidence type="ECO:0000256" key="1">
    <source>
        <dbReference type="ARBA" id="ARBA00023002"/>
    </source>
</evidence>
<dbReference type="InterPro" id="IPR036250">
    <property type="entry name" value="AcylCo_DH-like_C"/>
</dbReference>
<dbReference type="Proteomes" id="UP000494222">
    <property type="component" value="Unassembled WGS sequence"/>
</dbReference>
<dbReference type="PIRSF" id="PIRSF016578">
    <property type="entry name" value="HsaA"/>
    <property type="match status" value="1"/>
</dbReference>
<keyword evidence="5" id="KW-1185">Reference proteome</keyword>
<dbReference type="GO" id="GO:0016627">
    <property type="term" value="F:oxidoreductase activity, acting on the CH-CH group of donors"/>
    <property type="evidence" value="ECO:0007669"/>
    <property type="project" value="InterPro"/>
</dbReference>
<sequence length="400" mass="43396">MHETSWWPALDSRHSAICDAVRDHVPVWERRAVAAERSKRLPSETYAELHACGVLELFSPLGSVSDTSAWPTLVEASRIAARGCASTGWMIAMLGGHAAIAMRTGANCVRQLYRNGVRQRFASASAGPQSRLSYIDGGIHVTGRWRFSSGIEDATWLMLNAPCSGYPGVEPGDKVVVLVERRHVRPLASWQASGMCATGSQDVEIDHLADVGCATPLAELFGVREEEGAGEYLHVVPVVPYVTTSIVGPLVGAAEGAYDAWLATLRDSSLTDAKARDRAAERVGHAAAELAAVRLMYVSLIGRLHDAGVARRALDATDCLALRRDRAYLANRCVDIVRRIVERAGASTFTSENTIQRRWRDIQVMAAHRDVAWETAMTQYGESMLTQADVMAPSSGRANS</sequence>
<dbReference type="InterPro" id="IPR046373">
    <property type="entry name" value="Acyl-CoA_Oxase/DH_mid-dom_sf"/>
</dbReference>
<dbReference type="InterPro" id="IPR009100">
    <property type="entry name" value="AcylCoA_DH/oxidase_NM_dom_sf"/>
</dbReference>
<evidence type="ECO:0000313" key="4">
    <source>
        <dbReference type="EMBL" id="VWB43792.1"/>
    </source>
</evidence>
<name>A0A6H9TGT9_9BURK</name>
<evidence type="ECO:0000313" key="5">
    <source>
        <dbReference type="Proteomes" id="UP000430232"/>
    </source>
</evidence>
<proteinExistence type="predicted"/>
<dbReference type="AlphaFoldDB" id="A0A6H9TGT9"/>
<dbReference type="InterPro" id="IPR037069">
    <property type="entry name" value="AcylCoA_DH/ox_N_sf"/>
</dbReference>
<dbReference type="SUPFAM" id="SSF56645">
    <property type="entry name" value="Acyl-CoA dehydrogenase NM domain-like"/>
    <property type="match status" value="1"/>
</dbReference>
<organism evidence="3 5">
    <name type="scientific">Burkholderia latens</name>
    <dbReference type="NCBI Taxonomy" id="488446"/>
    <lineage>
        <taxon>Bacteria</taxon>
        <taxon>Pseudomonadati</taxon>
        <taxon>Pseudomonadota</taxon>
        <taxon>Betaproteobacteria</taxon>
        <taxon>Burkholderiales</taxon>
        <taxon>Burkholderiaceae</taxon>
        <taxon>Burkholderia</taxon>
        <taxon>Burkholderia cepacia complex</taxon>
    </lineage>
</organism>